<evidence type="ECO:0000313" key="3">
    <source>
        <dbReference type="EMBL" id="EPS67270.1"/>
    </source>
</evidence>
<dbReference type="Proteomes" id="UP000015453">
    <property type="component" value="Unassembled WGS sequence"/>
</dbReference>
<dbReference type="PANTHER" id="PTHR47926:SF371">
    <property type="entry name" value="TETRATRICOPEPTIDE REPEAT-LIKE SUPERFAMILY PROTEIN"/>
    <property type="match status" value="1"/>
</dbReference>
<feature type="repeat" description="PPR" evidence="2">
    <location>
        <begin position="140"/>
        <end position="174"/>
    </location>
</feature>
<evidence type="ECO:0000313" key="4">
    <source>
        <dbReference type="Proteomes" id="UP000015453"/>
    </source>
</evidence>
<dbReference type="InterPro" id="IPR046848">
    <property type="entry name" value="E_motif"/>
</dbReference>
<accession>S8CKN1</accession>
<dbReference type="NCBIfam" id="TIGR00756">
    <property type="entry name" value="PPR"/>
    <property type="match status" value="6"/>
</dbReference>
<sequence>FVVDCGNQIPSSYFIARCYELKTVSYARKVFDHFPDRSNASLWNVMSKGYLRDEAFVDVIVLFRDMMRAEVKPNRYSLPLPLKSCCAIPGLKEGEQLHCLSVKNGFKSNVYVGTNLIDLYSGFAKVGCAHRVFTEMALRNVVSWTAMMDCYAANGDLLSARSIFDVAPERDIVMWNRLFSSYIENGDLMESRRLFDMIPYKDVISYNTMLNGYANNGDVASCEKLFNSMKHRNIFSWNALIAGYTHNGHFVEALHAFKTMLRDGDVPPNDATLVSVLTSCARLAALDFGKSVHVYADDNGYGNNVFVCNGLIEMYAKCGCVNEALSVFRGMIGGKDQISWNTMINSLAVHGHAADALRLFDEMKCSGETPNGITFTGVLNACSHMGLVEDGLEYFRSMREFSVEAKIEHYGCVVDLLARKGLLDQAVEFVDRMAIPPDGVIWTTLLAASRVHRRLELAELCLRKLVEIDPENPANYVMLSNVYGEARKWDGLARLKVASRDTGSKKQPGFSAVETEDGIVEFFASDKRHPKTEAIYDALGRLTELLR</sequence>
<evidence type="ECO:0000256" key="2">
    <source>
        <dbReference type="PROSITE-ProRule" id="PRU00708"/>
    </source>
</evidence>
<feature type="non-terminal residue" evidence="3">
    <location>
        <position position="547"/>
    </location>
</feature>
<dbReference type="InterPro" id="IPR011990">
    <property type="entry name" value="TPR-like_helical_dom_sf"/>
</dbReference>
<dbReference type="GO" id="GO:0003723">
    <property type="term" value="F:RNA binding"/>
    <property type="evidence" value="ECO:0007669"/>
    <property type="project" value="InterPro"/>
</dbReference>
<gene>
    <name evidence="3" type="ORF">M569_07506</name>
</gene>
<dbReference type="Pfam" id="PF13041">
    <property type="entry name" value="PPR_2"/>
    <property type="match status" value="2"/>
</dbReference>
<dbReference type="PANTHER" id="PTHR47926">
    <property type="entry name" value="PENTATRICOPEPTIDE REPEAT-CONTAINING PROTEIN"/>
    <property type="match status" value="1"/>
</dbReference>
<dbReference type="FunFam" id="1.25.40.10:FF:000184">
    <property type="entry name" value="Pentatricopeptide repeat-containing protein, chloroplastic"/>
    <property type="match status" value="1"/>
</dbReference>
<dbReference type="Gene3D" id="1.25.40.10">
    <property type="entry name" value="Tetratricopeptide repeat domain"/>
    <property type="match status" value="3"/>
</dbReference>
<dbReference type="AlphaFoldDB" id="S8CKN1"/>
<feature type="repeat" description="PPR" evidence="2">
    <location>
        <begin position="202"/>
        <end position="232"/>
    </location>
</feature>
<dbReference type="OrthoDB" id="185373at2759"/>
<comment type="caution">
    <text evidence="3">The sequence shown here is derived from an EMBL/GenBank/DDBJ whole genome shotgun (WGS) entry which is preliminary data.</text>
</comment>
<feature type="non-terminal residue" evidence="3">
    <location>
        <position position="1"/>
    </location>
</feature>
<dbReference type="Pfam" id="PF20431">
    <property type="entry name" value="E_motif"/>
    <property type="match status" value="1"/>
</dbReference>
<keyword evidence="4" id="KW-1185">Reference proteome</keyword>
<dbReference type="PROSITE" id="PS51375">
    <property type="entry name" value="PPR"/>
    <property type="match status" value="6"/>
</dbReference>
<dbReference type="SUPFAM" id="SSF48452">
    <property type="entry name" value="TPR-like"/>
    <property type="match status" value="1"/>
</dbReference>
<dbReference type="EMBL" id="AUSU01003205">
    <property type="protein sequence ID" value="EPS67270.1"/>
    <property type="molecule type" value="Genomic_DNA"/>
</dbReference>
<feature type="repeat" description="PPR" evidence="2">
    <location>
        <begin position="336"/>
        <end position="370"/>
    </location>
</feature>
<evidence type="ECO:0000256" key="1">
    <source>
        <dbReference type="ARBA" id="ARBA00022737"/>
    </source>
</evidence>
<dbReference type="InterPro" id="IPR046960">
    <property type="entry name" value="PPR_At4g14850-like_plant"/>
</dbReference>
<dbReference type="GO" id="GO:0009451">
    <property type="term" value="P:RNA modification"/>
    <property type="evidence" value="ECO:0007669"/>
    <property type="project" value="InterPro"/>
</dbReference>
<feature type="repeat" description="PPR" evidence="2">
    <location>
        <begin position="39"/>
        <end position="73"/>
    </location>
</feature>
<dbReference type="Pfam" id="PF01535">
    <property type="entry name" value="PPR"/>
    <property type="match status" value="6"/>
</dbReference>
<evidence type="ECO:0008006" key="5">
    <source>
        <dbReference type="Google" id="ProtNLM"/>
    </source>
</evidence>
<proteinExistence type="predicted"/>
<keyword evidence="1" id="KW-0677">Repeat</keyword>
<protein>
    <recommendedName>
        <fullName evidence="5">Pentatricopeptide repeat-containing protein</fullName>
    </recommendedName>
</protein>
<organism evidence="3 4">
    <name type="scientific">Genlisea aurea</name>
    <dbReference type="NCBI Taxonomy" id="192259"/>
    <lineage>
        <taxon>Eukaryota</taxon>
        <taxon>Viridiplantae</taxon>
        <taxon>Streptophyta</taxon>
        <taxon>Embryophyta</taxon>
        <taxon>Tracheophyta</taxon>
        <taxon>Spermatophyta</taxon>
        <taxon>Magnoliopsida</taxon>
        <taxon>eudicotyledons</taxon>
        <taxon>Gunneridae</taxon>
        <taxon>Pentapetalae</taxon>
        <taxon>asterids</taxon>
        <taxon>lamiids</taxon>
        <taxon>Lamiales</taxon>
        <taxon>Lentibulariaceae</taxon>
        <taxon>Genlisea</taxon>
    </lineage>
</organism>
<reference evidence="3 4" key="1">
    <citation type="journal article" date="2013" name="BMC Genomics">
        <title>The miniature genome of a carnivorous plant Genlisea aurea contains a low number of genes and short non-coding sequences.</title>
        <authorList>
            <person name="Leushkin E.V."/>
            <person name="Sutormin R.A."/>
            <person name="Nabieva E.R."/>
            <person name="Penin A.A."/>
            <person name="Kondrashov A.S."/>
            <person name="Logacheva M.D."/>
        </authorList>
    </citation>
    <scope>NUCLEOTIDE SEQUENCE [LARGE SCALE GENOMIC DNA]</scope>
</reference>
<dbReference type="InterPro" id="IPR002885">
    <property type="entry name" value="PPR_rpt"/>
</dbReference>
<feature type="repeat" description="PPR" evidence="2">
    <location>
        <begin position="233"/>
        <end position="267"/>
    </location>
</feature>
<name>S8CKN1_9LAMI</name>
<feature type="repeat" description="PPR" evidence="2">
    <location>
        <begin position="371"/>
        <end position="405"/>
    </location>
</feature>